<reference evidence="2 3" key="1">
    <citation type="journal article" date="2014" name="PLoS ONE">
        <title>De novo Genome Assembly of the Fungal Plant Pathogen Pyrenophora semeniperda.</title>
        <authorList>
            <person name="Soliai M.M."/>
            <person name="Meyer S.E."/>
            <person name="Udall J.A."/>
            <person name="Elzinga D.E."/>
            <person name="Hermansen R.A."/>
            <person name="Bodily P.M."/>
            <person name="Hart A.A."/>
            <person name="Coleman C.E."/>
        </authorList>
    </citation>
    <scope>NUCLEOTIDE SEQUENCE [LARGE SCALE GENOMIC DNA]</scope>
    <source>
        <strain evidence="2 3">CCB06</strain>
        <tissue evidence="2">Mycelium</tissue>
    </source>
</reference>
<dbReference type="InterPro" id="IPR002575">
    <property type="entry name" value="Aminoglycoside_PTrfase"/>
</dbReference>
<accession>A0A3M7M3Q4</accession>
<keyword evidence="3" id="KW-1185">Reference proteome</keyword>
<dbReference type="EMBL" id="KE747817">
    <property type="protein sequence ID" value="RMZ69141.1"/>
    <property type="molecule type" value="Genomic_DNA"/>
</dbReference>
<evidence type="ECO:0000313" key="3">
    <source>
        <dbReference type="Proteomes" id="UP000265663"/>
    </source>
</evidence>
<keyword evidence="2" id="KW-0418">Kinase</keyword>
<dbReference type="OrthoDB" id="5598852at2759"/>
<dbReference type="Pfam" id="PF01636">
    <property type="entry name" value="APH"/>
    <property type="match status" value="1"/>
</dbReference>
<evidence type="ECO:0000259" key="1">
    <source>
        <dbReference type="Pfam" id="PF01636"/>
    </source>
</evidence>
<evidence type="ECO:0000313" key="2">
    <source>
        <dbReference type="EMBL" id="RMZ69141.1"/>
    </source>
</evidence>
<organism evidence="2 3">
    <name type="scientific">Pyrenophora seminiperda CCB06</name>
    <dbReference type="NCBI Taxonomy" id="1302712"/>
    <lineage>
        <taxon>Eukaryota</taxon>
        <taxon>Fungi</taxon>
        <taxon>Dikarya</taxon>
        <taxon>Ascomycota</taxon>
        <taxon>Pezizomycotina</taxon>
        <taxon>Dothideomycetes</taxon>
        <taxon>Pleosporomycetidae</taxon>
        <taxon>Pleosporales</taxon>
        <taxon>Pleosporineae</taxon>
        <taxon>Pleosporaceae</taxon>
        <taxon>Pyrenophora</taxon>
    </lineage>
</organism>
<dbReference type="Proteomes" id="UP000265663">
    <property type="component" value="Unassembled WGS sequence"/>
</dbReference>
<keyword evidence="2" id="KW-0808">Transferase</keyword>
<dbReference type="InterPro" id="IPR051678">
    <property type="entry name" value="AGP_Transferase"/>
</dbReference>
<gene>
    <name evidence="2" type="ORF">GMOD_00003066</name>
</gene>
<dbReference type="Gene3D" id="3.90.1200.10">
    <property type="match status" value="1"/>
</dbReference>
<sequence>MQTFHSENITAAISTFRPDGEVPVLNEQHWDGGQCRIFKVDFVNGESWSVRIPIHVQSDSQDTIIGVLQGEQSVLQELSKTDFPWAPKHHGSSLTFENLVGFPFMALSWIEGSPLLWTLTEPPRPVRNKVLAQVAKIQMTLIECTKEDRGAAVQYFSRLIDNKLCRARNGKLGGITVQDCFDQKAILDQVLYPKLEHAPFAIDHGDLAPLNIIVNSEYDVTGIIDWGFASKVPVQLAGRLPRILQLSELIIPPSSTLQQDRKAYIASVKSHSSQVASWMSLIHSSPDVDIRHCVLESMISKGMHFSLARLGWKLPYREPHDGCNLE</sequence>
<proteinExistence type="predicted"/>
<dbReference type="AlphaFoldDB" id="A0A3M7M3Q4"/>
<dbReference type="InterPro" id="IPR011009">
    <property type="entry name" value="Kinase-like_dom_sf"/>
</dbReference>
<dbReference type="GO" id="GO:0016301">
    <property type="term" value="F:kinase activity"/>
    <property type="evidence" value="ECO:0007669"/>
    <property type="project" value="UniProtKB-KW"/>
</dbReference>
<name>A0A3M7M3Q4_9PLEO</name>
<feature type="domain" description="Aminoglycoside phosphotransferase" evidence="1">
    <location>
        <begin position="69"/>
        <end position="230"/>
    </location>
</feature>
<dbReference type="SUPFAM" id="SSF56112">
    <property type="entry name" value="Protein kinase-like (PK-like)"/>
    <property type="match status" value="1"/>
</dbReference>
<protein>
    <submittedName>
        <fullName evidence="2">Kinase-like domain</fullName>
    </submittedName>
</protein>
<dbReference type="PANTHER" id="PTHR21310">
    <property type="entry name" value="AMINOGLYCOSIDE PHOSPHOTRANSFERASE-RELATED-RELATED"/>
    <property type="match status" value="1"/>
</dbReference>
<dbReference type="PANTHER" id="PTHR21310:SF37">
    <property type="entry name" value="AMINOGLYCOSIDE PHOSPHOTRANSFERASE DOMAIN-CONTAINING PROTEIN"/>
    <property type="match status" value="1"/>
</dbReference>